<accession>S3VZT3</accession>
<keyword evidence="3" id="KW-1185">Reference proteome</keyword>
<reference evidence="2" key="1">
    <citation type="submission" date="2013-04" db="EMBL/GenBank/DDBJ databases">
        <authorList>
            <person name="Harkins D.M."/>
            <person name="Durkin A.S."/>
            <person name="Selengut J.D."/>
            <person name="Sanka R."/>
            <person name="DePew J."/>
            <person name="Purushe J."/>
            <person name="Ahmed A."/>
            <person name="van der Linden H."/>
            <person name="Goris M.G.A."/>
            <person name="Hartskeerl R.A."/>
            <person name="Vinetz J.M."/>
            <person name="Sutton G.G."/>
            <person name="Nelson W.C."/>
            <person name="Fouts D.E."/>
        </authorList>
    </citation>
    <scope>NUCLEOTIDE SEQUENCE [LARGE SCALE GENOMIC DNA]</scope>
    <source>
        <strain evidence="2">BUT 6</strain>
    </source>
</reference>
<organism evidence="2 3">
    <name type="scientific">Leptospira fainei serovar Hurstbridge str. BUT 6</name>
    <dbReference type="NCBI Taxonomy" id="1193011"/>
    <lineage>
        <taxon>Bacteria</taxon>
        <taxon>Pseudomonadati</taxon>
        <taxon>Spirochaetota</taxon>
        <taxon>Spirochaetia</taxon>
        <taxon>Leptospirales</taxon>
        <taxon>Leptospiraceae</taxon>
        <taxon>Leptospira</taxon>
    </lineage>
</organism>
<evidence type="ECO:0000313" key="2">
    <source>
        <dbReference type="EMBL" id="EPG73602.1"/>
    </source>
</evidence>
<gene>
    <name evidence="2" type="ORF">LEP1GSC058_4011</name>
</gene>
<protein>
    <recommendedName>
        <fullName evidence="4">MetA-pathway of phenol degradation</fullName>
    </recommendedName>
</protein>
<evidence type="ECO:0000313" key="3">
    <source>
        <dbReference type="Proteomes" id="UP000014540"/>
    </source>
</evidence>
<name>S3VZT3_9LEPT</name>
<dbReference type="Pfam" id="PF13557">
    <property type="entry name" value="Phenol_MetA_deg"/>
    <property type="match status" value="1"/>
</dbReference>
<evidence type="ECO:0008006" key="4">
    <source>
        <dbReference type="Google" id="ProtNLM"/>
    </source>
</evidence>
<comment type="caution">
    <text evidence="2">The sequence shown here is derived from an EMBL/GenBank/DDBJ whole genome shotgun (WGS) entry which is preliminary data.</text>
</comment>
<dbReference type="EMBL" id="AKWZ02000010">
    <property type="protein sequence ID" value="EPG73602.1"/>
    <property type="molecule type" value="Genomic_DNA"/>
</dbReference>
<evidence type="ECO:0000256" key="1">
    <source>
        <dbReference type="SAM" id="MobiDB-lite"/>
    </source>
</evidence>
<feature type="compositionally biased region" description="Basic and acidic residues" evidence="1">
    <location>
        <begin position="75"/>
        <end position="97"/>
    </location>
</feature>
<dbReference type="InterPro" id="IPR025737">
    <property type="entry name" value="FApF"/>
</dbReference>
<dbReference type="RefSeq" id="WP_016550079.1">
    <property type="nucleotide sequence ID" value="NZ_AKWZ02000010.1"/>
</dbReference>
<feature type="region of interest" description="Disordered" evidence="1">
    <location>
        <begin position="44"/>
        <end position="139"/>
    </location>
</feature>
<dbReference type="STRING" id="1193011.LEP1GSC058_4011"/>
<dbReference type="AlphaFoldDB" id="S3VZT3"/>
<dbReference type="Proteomes" id="UP000014540">
    <property type="component" value="Unassembled WGS sequence"/>
</dbReference>
<proteinExistence type="predicted"/>
<sequence length="459" mass="50477">MECNIAFSNRIDFIFKQARKVILVSLIFGGTILTAQEGILDEIFGNTGSRKKPPKTSSEIKKKESENSEGSKSAEISEEKESPPEPKKDSSLRDIHDSPGTSTLKESGKDPITVEKKGYGHSEKHGSDHLLEAPSGLMGTHTHTPGSIMVEYRYMLMNMSGLYQGANKIDPVLPLILPHQTTANGNIAGLATNPSPSGNSTYMMTPTQMNMEMHMATVMGAITENLTVMAMIPFIRNSMEMLNAGSYLKTYMSAQGVGDIQGRISYRTMHKENHSLLLSLGLSLPTGSIDQQDFMAPGLPRIKVPYGMQPGTGTYNPSPGLTYTGKWETIFWGAQASANLRDGKNANGYKFGNRYEASLWIGIKFKDWISFIGRVQFDKWENISGLDQNLPLTMNPQNDPEKQGGRRTIAYAGTNIKLPLISDLETRINFEYGVPIQQHLNGPQLGLKSAFNVSAQALF</sequence>
<feature type="compositionally biased region" description="Basic and acidic residues" evidence="1">
    <location>
        <begin position="106"/>
        <end position="131"/>
    </location>
</feature>